<evidence type="ECO:0000313" key="2">
    <source>
        <dbReference type="EMBL" id="MBW0532762.1"/>
    </source>
</evidence>
<name>A0A9Q3F781_9BASI</name>
<evidence type="ECO:0000313" key="3">
    <source>
        <dbReference type="Proteomes" id="UP000765509"/>
    </source>
</evidence>
<feature type="compositionally biased region" description="Polar residues" evidence="1">
    <location>
        <begin position="93"/>
        <end position="131"/>
    </location>
</feature>
<protein>
    <submittedName>
        <fullName evidence="2">Uncharacterized protein</fullName>
    </submittedName>
</protein>
<dbReference type="OrthoDB" id="2152029at2759"/>
<proteinExistence type="predicted"/>
<feature type="region of interest" description="Disordered" evidence="1">
    <location>
        <begin position="92"/>
        <end position="131"/>
    </location>
</feature>
<sequence>MDSASSSNILHNPDESKQEIINEKSMEGKEDISDMERLYQRMLEIQPESIELLKSQGKGKESSFTEENSPMDETTTIPRIFRQEGIPLPFSRLMNSSTPFTSHGPNTLSKRVKANSQTSSPLEQESPRNNTPIFKIRPKDYNLWFDGKEVEIFIDKVENIAEIEEASVREISTQIFFWTKDQNISYNIEAIPGYETGDWEKLKLEMKRIWGTISPERRYKISSINQLSTNIQHEGGIGNMNKYKTFIGEYESIINYLKMSACDSKPEHKHDSQIL</sequence>
<feature type="region of interest" description="Disordered" evidence="1">
    <location>
        <begin position="52"/>
        <end position="74"/>
    </location>
</feature>
<organism evidence="2 3">
    <name type="scientific">Austropuccinia psidii MF-1</name>
    <dbReference type="NCBI Taxonomy" id="1389203"/>
    <lineage>
        <taxon>Eukaryota</taxon>
        <taxon>Fungi</taxon>
        <taxon>Dikarya</taxon>
        <taxon>Basidiomycota</taxon>
        <taxon>Pucciniomycotina</taxon>
        <taxon>Pucciniomycetes</taxon>
        <taxon>Pucciniales</taxon>
        <taxon>Sphaerophragmiaceae</taxon>
        <taxon>Austropuccinia</taxon>
    </lineage>
</organism>
<dbReference type="AlphaFoldDB" id="A0A9Q3F781"/>
<accession>A0A9Q3F781</accession>
<evidence type="ECO:0000256" key="1">
    <source>
        <dbReference type="SAM" id="MobiDB-lite"/>
    </source>
</evidence>
<dbReference type="Proteomes" id="UP000765509">
    <property type="component" value="Unassembled WGS sequence"/>
</dbReference>
<feature type="region of interest" description="Disordered" evidence="1">
    <location>
        <begin position="1"/>
        <end position="34"/>
    </location>
</feature>
<gene>
    <name evidence="2" type="ORF">O181_072477</name>
</gene>
<keyword evidence="3" id="KW-1185">Reference proteome</keyword>
<reference evidence="2" key="1">
    <citation type="submission" date="2021-03" db="EMBL/GenBank/DDBJ databases">
        <title>Draft genome sequence of rust myrtle Austropuccinia psidii MF-1, a brazilian biotype.</title>
        <authorList>
            <person name="Quecine M.C."/>
            <person name="Pachon D.M.R."/>
            <person name="Bonatelli M.L."/>
            <person name="Correr F.H."/>
            <person name="Franceschini L.M."/>
            <person name="Leite T.F."/>
            <person name="Margarido G.R.A."/>
            <person name="Almeida C.A."/>
            <person name="Ferrarezi J.A."/>
            <person name="Labate C.A."/>
        </authorList>
    </citation>
    <scope>NUCLEOTIDE SEQUENCE</scope>
    <source>
        <strain evidence="2">MF-1</strain>
    </source>
</reference>
<dbReference type="EMBL" id="AVOT02037998">
    <property type="protein sequence ID" value="MBW0532762.1"/>
    <property type="molecule type" value="Genomic_DNA"/>
</dbReference>
<feature type="compositionally biased region" description="Polar residues" evidence="1">
    <location>
        <begin position="1"/>
        <end position="10"/>
    </location>
</feature>
<feature type="compositionally biased region" description="Basic and acidic residues" evidence="1">
    <location>
        <begin position="12"/>
        <end position="34"/>
    </location>
</feature>
<comment type="caution">
    <text evidence="2">The sequence shown here is derived from an EMBL/GenBank/DDBJ whole genome shotgun (WGS) entry which is preliminary data.</text>
</comment>
<feature type="compositionally biased region" description="Polar residues" evidence="1">
    <location>
        <begin position="65"/>
        <end position="74"/>
    </location>
</feature>